<evidence type="ECO:0000256" key="5">
    <source>
        <dbReference type="ARBA" id="ARBA00054572"/>
    </source>
</evidence>
<dbReference type="STRING" id="1123282.SAMN02745823_01688"/>
<dbReference type="FunFam" id="3.40.309.10:FF:000009">
    <property type="entry name" value="Aldehyde dehydrogenase A"/>
    <property type="match status" value="1"/>
</dbReference>
<evidence type="ECO:0000256" key="4">
    <source>
        <dbReference type="ARBA" id="ARBA00050326"/>
    </source>
</evidence>
<keyword evidence="3" id="KW-0520">NAD</keyword>
<dbReference type="Proteomes" id="UP000183995">
    <property type="component" value="Unassembled WGS sequence"/>
</dbReference>
<organism evidence="11 12">
    <name type="scientific">Sporobacter termitidis DSM 10068</name>
    <dbReference type="NCBI Taxonomy" id="1123282"/>
    <lineage>
        <taxon>Bacteria</taxon>
        <taxon>Bacillati</taxon>
        <taxon>Bacillota</taxon>
        <taxon>Clostridia</taxon>
        <taxon>Eubacteriales</taxon>
        <taxon>Oscillospiraceae</taxon>
        <taxon>Sporobacter</taxon>
    </lineage>
</organism>
<dbReference type="Gene3D" id="3.40.605.10">
    <property type="entry name" value="Aldehyde Dehydrogenase, Chain A, domain 1"/>
    <property type="match status" value="1"/>
</dbReference>
<keyword evidence="2 9" id="KW-0560">Oxidoreductase</keyword>
<evidence type="ECO:0000256" key="3">
    <source>
        <dbReference type="ARBA" id="ARBA00023027"/>
    </source>
</evidence>
<name>A0A1M5XBY9_9FIRM</name>
<dbReference type="OrthoDB" id="9762913at2"/>
<dbReference type="SUPFAM" id="SSF53720">
    <property type="entry name" value="ALDH-like"/>
    <property type="match status" value="1"/>
</dbReference>
<dbReference type="PROSITE" id="PS00070">
    <property type="entry name" value="ALDEHYDE_DEHYDR_CYS"/>
    <property type="match status" value="1"/>
</dbReference>
<evidence type="ECO:0000259" key="10">
    <source>
        <dbReference type="Pfam" id="PF00171"/>
    </source>
</evidence>
<feature type="active site" evidence="8">
    <location>
        <position position="248"/>
    </location>
</feature>
<evidence type="ECO:0000256" key="6">
    <source>
        <dbReference type="ARBA" id="ARBA00066984"/>
    </source>
</evidence>
<dbReference type="Gene3D" id="3.40.309.10">
    <property type="entry name" value="Aldehyde Dehydrogenase, Chain A, domain 2"/>
    <property type="match status" value="1"/>
</dbReference>
<dbReference type="Pfam" id="PF00171">
    <property type="entry name" value="Aldedh"/>
    <property type="match status" value="1"/>
</dbReference>
<evidence type="ECO:0000313" key="11">
    <source>
        <dbReference type="EMBL" id="SHH97296.1"/>
    </source>
</evidence>
<dbReference type="InterPro" id="IPR016163">
    <property type="entry name" value="Ald_DH_C"/>
</dbReference>
<dbReference type="RefSeq" id="WP_073077711.1">
    <property type="nucleotide sequence ID" value="NZ_FQXV01000005.1"/>
</dbReference>
<evidence type="ECO:0000256" key="8">
    <source>
        <dbReference type="PROSITE-ProRule" id="PRU10007"/>
    </source>
</evidence>
<evidence type="ECO:0000256" key="7">
    <source>
        <dbReference type="ARBA" id="ARBA00067277"/>
    </source>
</evidence>
<evidence type="ECO:0000313" key="12">
    <source>
        <dbReference type="Proteomes" id="UP000183995"/>
    </source>
</evidence>
<dbReference type="FunFam" id="3.40.605.10:FF:000007">
    <property type="entry name" value="NAD/NADP-dependent betaine aldehyde dehydrogenase"/>
    <property type="match status" value="1"/>
</dbReference>
<dbReference type="PANTHER" id="PTHR42986:SF1">
    <property type="entry name" value="BENZALDEHYDE DEHYDROGENASE YFMT"/>
    <property type="match status" value="1"/>
</dbReference>
<dbReference type="InterPro" id="IPR029510">
    <property type="entry name" value="Ald_DH_CS_GLU"/>
</dbReference>
<dbReference type="InterPro" id="IPR016162">
    <property type="entry name" value="Ald_DH_N"/>
</dbReference>
<evidence type="ECO:0000256" key="2">
    <source>
        <dbReference type="ARBA" id="ARBA00023002"/>
    </source>
</evidence>
<comment type="function">
    <text evidence="5">Part of the sulfo-TAL (or sulfo-SFT) pathway, a D-sulfoquinovose degradation pathway that produces sulfolactate (SL). Catalyzes the oxidation of 3-sulfolactaldehyde (SLA) to sulfolactate (SL).</text>
</comment>
<reference evidence="11 12" key="1">
    <citation type="submission" date="2016-11" db="EMBL/GenBank/DDBJ databases">
        <authorList>
            <person name="Jaros S."/>
            <person name="Januszkiewicz K."/>
            <person name="Wedrychowicz H."/>
        </authorList>
    </citation>
    <scope>NUCLEOTIDE SEQUENCE [LARGE SCALE GENOMIC DNA]</scope>
    <source>
        <strain evidence="11 12">DSM 10068</strain>
    </source>
</reference>
<dbReference type="InterPro" id="IPR016161">
    <property type="entry name" value="Ald_DH/histidinol_DH"/>
</dbReference>
<dbReference type="CDD" id="cd07150">
    <property type="entry name" value="ALDH_VaniDH_like"/>
    <property type="match status" value="1"/>
</dbReference>
<proteinExistence type="inferred from homology"/>
<comment type="catalytic activity">
    <reaction evidence="4">
        <text>(2S)-3-sulfolactaldehyde + NAD(+) + H2O = (2S)-3-sulfolactate + NADH + 2 H(+)</text>
        <dbReference type="Rhea" id="RHEA:47932"/>
        <dbReference type="ChEBI" id="CHEBI:15377"/>
        <dbReference type="ChEBI" id="CHEBI:15378"/>
        <dbReference type="ChEBI" id="CHEBI:57540"/>
        <dbReference type="ChEBI" id="CHEBI:57945"/>
        <dbReference type="ChEBI" id="CHEBI:61289"/>
        <dbReference type="ChEBI" id="CHEBI:90109"/>
        <dbReference type="EC" id="1.2.1.97"/>
    </reaction>
    <physiologicalReaction direction="left-to-right" evidence="4">
        <dbReference type="Rhea" id="RHEA:47933"/>
    </physiologicalReaction>
</comment>
<protein>
    <recommendedName>
        <fullName evidence="7">3-sulfolactaldehyde dehydrogenase</fullName>
        <ecNumber evidence="6">1.2.1.97</ecNumber>
    </recommendedName>
</protein>
<dbReference type="GO" id="GO:0016620">
    <property type="term" value="F:oxidoreductase activity, acting on the aldehyde or oxo group of donors, NAD or NADP as acceptor"/>
    <property type="evidence" value="ECO:0007669"/>
    <property type="project" value="InterPro"/>
</dbReference>
<dbReference type="PANTHER" id="PTHR42986">
    <property type="entry name" value="BENZALDEHYDE DEHYDROGENASE YFMT"/>
    <property type="match status" value="1"/>
</dbReference>
<feature type="domain" description="Aldehyde dehydrogenase" evidence="10">
    <location>
        <begin position="12"/>
        <end position="469"/>
    </location>
</feature>
<dbReference type="EC" id="1.2.1.97" evidence="6"/>
<gene>
    <name evidence="11" type="ORF">SAMN02745823_01688</name>
</gene>
<dbReference type="PROSITE" id="PS00687">
    <property type="entry name" value="ALDEHYDE_DEHYDR_GLU"/>
    <property type="match status" value="1"/>
</dbReference>
<dbReference type="InterPro" id="IPR016160">
    <property type="entry name" value="Ald_DH_CS_CYS"/>
</dbReference>
<accession>A0A1M5XBY9</accession>
<keyword evidence="12" id="KW-1185">Reference proteome</keyword>
<dbReference type="EMBL" id="FQXV01000005">
    <property type="protein sequence ID" value="SHH97296.1"/>
    <property type="molecule type" value="Genomic_DNA"/>
</dbReference>
<sequence>MEEYKLFIAGEWHETASGKVTDDIDPSTGRAFARVHTAGPAEVELAVSAAVKAQPQWADVMQEQKEQIFLKAADYMESHKDEIVELLIRESGSTFMKAMGEVIECINIIRGAGGECRRIDGGVVPADMPGQTSYYIRQPLGVVAGIAPFNYPLLLALNKVAFAMAAGNAFILKPASDTPVSGIILAKCFEAGGLPKGVLSVIPGPGGIVGDTLVEDPRIKMVAFTGSTAVGRDIAVKAAKSFKKTTLEMGGKNPIIVLKDFDLDKAVEITAFGAYFHQGQICMAGSRIIVEQDIYDDFCRRFTAKVNSLKVGDPHDPQTNIGPLINDKQYAVLDAQIADAVSKGARLAAGGKHTGAFYQPSLLLDVTPEMTVFHEESFGPLACVVRARDWEDALSLCNRNAYGLSSAVLTNDLQKALFLTQKMESGMVHVNAATVMGSRRAPFGGVKNSGMGREDSTFSIEEFTELKWITMNHVAPAYPI</sequence>
<dbReference type="AlphaFoldDB" id="A0A1M5XBY9"/>
<comment type="similarity">
    <text evidence="1 9">Belongs to the aldehyde dehydrogenase family.</text>
</comment>
<evidence type="ECO:0000256" key="9">
    <source>
        <dbReference type="RuleBase" id="RU003345"/>
    </source>
</evidence>
<dbReference type="InterPro" id="IPR015590">
    <property type="entry name" value="Aldehyde_DH_dom"/>
</dbReference>
<evidence type="ECO:0000256" key="1">
    <source>
        <dbReference type="ARBA" id="ARBA00009986"/>
    </source>
</evidence>